<dbReference type="GO" id="GO:0071978">
    <property type="term" value="P:bacterial-type flagellum-dependent swarming motility"/>
    <property type="evidence" value="ECO:0007669"/>
    <property type="project" value="TreeGrafter"/>
</dbReference>
<keyword evidence="8" id="KW-0969">Cilium</keyword>
<dbReference type="PANTHER" id="PTHR30435:SF19">
    <property type="entry name" value="FLAGELLAR BASAL-BODY ROD PROTEIN FLGG"/>
    <property type="match status" value="1"/>
</dbReference>
<gene>
    <name evidence="8" type="ORF">FP2506_18119</name>
</gene>
<dbReference type="Proteomes" id="UP000004310">
    <property type="component" value="Unassembled WGS sequence"/>
</dbReference>
<dbReference type="PANTHER" id="PTHR30435">
    <property type="entry name" value="FLAGELLAR PROTEIN"/>
    <property type="match status" value="1"/>
</dbReference>
<feature type="domain" description="Flagellar basal body rod protein N-terminal" evidence="5">
    <location>
        <begin position="7"/>
        <end position="35"/>
    </location>
</feature>
<evidence type="ECO:0000313" key="9">
    <source>
        <dbReference type="Proteomes" id="UP000004310"/>
    </source>
</evidence>
<evidence type="ECO:0000256" key="2">
    <source>
        <dbReference type="ARBA" id="ARBA00009677"/>
    </source>
</evidence>
<dbReference type="Pfam" id="PF00460">
    <property type="entry name" value="Flg_bb_rod"/>
    <property type="match status" value="1"/>
</dbReference>
<comment type="subcellular location">
    <subcellularLocation>
        <location evidence="1 4">Bacterial flagellum basal body</location>
    </subcellularLocation>
</comment>
<feature type="domain" description="Flagellar hook protein FlgE/F/G-like D1" evidence="7">
    <location>
        <begin position="80"/>
        <end position="144"/>
    </location>
</feature>
<dbReference type="eggNOG" id="COG4786">
    <property type="taxonomic scope" value="Bacteria"/>
</dbReference>
<feature type="domain" description="Flagellar basal-body/hook protein C-terminal" evidence="6">
    <location>
        <begin position="191"/>
        <end position="234"/>
    </location>
</feature>
<evidence type="ECO:0000256" key="1">
    <source>
        <dbReference type="ARBA" id="ARBA00004117"/>
    </source>
</evidence>
<name>Q0G109_9HYPH</name>
<dbReference type="AlphaFoldDB" id="Q0G109"/>
<dbReference type="InterPro" id="IPR037925">
    <property type="entry name" value="FlgE/F/G-like"/>
</dbReference>
<dbReference type="Pfam" id="PF22692">
    <property type="entry name" value="LlgE_F_G_D1"/>
    <property type="match status" value="1"/>
</dbReference>
<dbReference type="InterPro" id="IPR010930">
    <property type="entry name" value="Flg_bb/hook_C_dom"/>
</dbReference>
<dbReference type="NCBIfam" id="TIGR03506">
    <property type="entry name" value="FlgEFG_subfam"/>
    <property type="match status" value="1"/>
</dbReference>
<keyword evidence="8" id="KW-0966">Cell projection</keyword>
<dbReference type="RefSeq" id="WP_007068738.1">
    <property type="nucleotide sequence ID" value="NZ_DS022272.1"/>
</dbReference>
<organism evidence="8 9">
    <name type="scientific">Fulvimarina pelagi HTCC2506</name>
    <dbReference type="NCBI Taxonomy" id="314231"/>
    <lineage>
        <taxon>Bacteria</taxon>
        <taxon>Pseudomonadati</taxon>
        <taxon>Pseudomonadota</taxon>
        <taxon>Alphaproteobacteria</taxon>
        <taxon>Hyphomicrobiales</taxon>
        <taxon>Aurantimonadaceae</taxon>
        <taxon>Fulvimarina</taxon>
    </lineage>
</organism>
<dbReference type="NCBIfam" id="NF009282">
    <property type="entry name" value="PRK12642.1"/>
    <property type="match status" value="1"/>
</dbReference>
<dbReference type="HOGENOM" id="CLU_013687_0_0_5"/>
<dbReference type="EMBL" id="AATP01000005">
    <property type="protein sequence ID" value="EAU40830.1"/>
    <property type="molecule type" value="Genomic_DNA"/>
</dbReference>
<dbReference type="InterPro" id="IPR020013">
    <property type="entry name" value="Flagellar_FlgE/F/G"/>
</dbReference>
<dbReference type="InterPro" id="IPR012836">
    <property type="entry name" value="FlgF"/>
</dbReference>
<dbReference type="InterPro" id="IPR053967">
    <property type="entry name" value="LlgE_F_G-like_D1"/>
</dbReference>
<evidence type="ECO:0000313" key="8">
    <source>
        <dbReference type="EMBL" id="EAU40830.1"/>
    </source>
</evidence>
<reference evidence="8 9" key="1">
    <citation type="journal article" date="2010" name="J. Bacteriol.">
        <title>Genome sequence of Fulvimarina pelagi HTCC2506T, a Mn(II)-oxidizing alphaproteobacterium possessing an aerobic anoxygenic photosynthetic gene cluster and Xanthorhodopsin.</title>
        <authorList>
            <person name="Kang I."/>
            <person name="Oh H.M."/>
            <person name="Lim S.I."/>
            <person name="Ferriera S."/>
            <person name="Giovannoni S.J."/>
            <person name="Cho J.C."/>
        </authorList>
    </citation>
    <scope>NUCLEOTIDE SEQUENCE [LARGE SCALE GENOMIC DNA]</scope>
    <source>
        <strain evidence="8 9">HTCC2506</strain>
    </source>
</reference>
<sequence>METSLPVALSGQIAMEKRLETLAHNIANARTVGFRAEEVRFEELLSHTAPDPVAFVSKGETYLSNKSGALTQTGNPLDLAVRGEAFFAIQGDNGIVYTRDGRMQVSPEGMVQTLTGRPLLDAGGQALQVDPAGGPLTIGGNGMIHQNGQEVAAVGLFRIPQGANVTRADTSGVVSDVPATPVVEFLTDNVVQGYVEEANVNPVQEMTRLIALQRAFESAANVVQTNDRSLSEAIKALGSS</sequence>
<protein>
    <recommendedName>
        <fullName evidence="4">Flagellar basal-body rod protein FlgF</fullName>
    </recommendedName>
</protein>
<dbReference type="Pfam" id="PF06429">
    <property type="entry name" value="Flg_bbr_C"/>
    <property type="match status" value="1"/>
</dbReference>
<evidence type="ECO:0000256" key="4">
    <source>
        <dbReference type="RuleBase" id="RU362116"/>
    </source>
</evidence>
<comment type="similarity">
    <text evidence="2 4">Belongs to the flagella basal body rod proteins family.</text>
</comment>
<evidence type="ECO:0000259" key="6">
    <source>
        <dbReference type="Pfam" id="PF06429"/>
    </source>
</evidence>
<evidence type="ECO:0000256" key="3">
    <source>
        <dbReference type="ARBA" id="ARBA00023143"/>
    </source>
</evidence>
<comment type="caution">
    <text evidence="8">The sequence shown here is derived from an EMBL/GenBank/DDBJ whole genome shotgun (WGS) entry which is preliminary data.</text>
</comment>
<dbReference type="SUPFAM" id="SSF117143">
    <property type="entry name" value="Flagellar hook protein flgE"/>
    <property type="match status" value="1"/>
</dbReference>
<keyword evidence="9" id="KW-1185">Reference proteome</keyword>
<keyword evidence="3 4" id="KW-0975">Bacterial flagellum</keyword>
<accession>Q0G109</accession>
<dbReference type="NCBIfam" id="TIGR02490">
    <property type="entry name" value="flgF"/>
    <property type="match status" value="1"/>
</dbReference>
<evidence type="ECO:0000259" key="7">
    <source>
        <dbReference type="Pfam" id="PF22692"/>
    </source>
</evidence>
<dbReference type="InterPro" id="IPR001444">
    <property type="entry name" value="Flag_bb_rod_N"/>
</dbReference>
<comment type="subunit">
    <text evidence="4">The basal body constitutes a major portion of the flagellar organelle and consists of five rings (E,L,P,S, and M) mounted on a central rod. The rod consists of about 26 subunits of FlgG in the distal portion, and FlgB, FlgC and FlgF are thought to build up the proximal portion of the rod with about 6 subunits each.</text>
</comment>
<dbReference type="STRING" id="217511.GCA_001463845_01911"/>
<proteinExistence type="inferred from homology"/>
<dbReference type="GO" id="GO:0030694">
    <property type="term" value="C:bacterial-type flagellum basal body, rod"/>
    <property type="evidence" value="ECO:0007669"/>
    <property type="project" value="UniProtKB-UniRule"/>
</dbReference>
<evidence type="ECO:0000259" key="5">
    <source>
        <dbReference type="Pfam" id="PF00460"/>
    </source>
</evidence>
<keyword evidence="8" id="KW-0282">Flagellum</keyword>